<gene>
    <name evidence="1" type="ORF">Cop2CBH44_19890</name>
</gene>
<proteinExistence type="predicted"/>
<dbReference type="Proteomes" id="UP000594042">
    <property type="component" value="Chromosome"/>
</dbReference>
<reference evidence="2" key="1">
    <citation type="submission" date="2020-07" db="EMBL/GenBank/DDBJ databases">
        <title>Complete genome sequencing of Coprobacter sp. strain 2CBH44.</title>
        <authorList>
            <person name="Sakamoto M."/>
            <person name="Murakami T."/>
            <person name="Mori H."/>
        </authorList>
    </citation>
    <scope>NUCLEOTIDE SEQUENCE [LARGE SCALE GENOMIC DNA]</scope>
    <source>
        <strain evidence="2">2CBH44</strain>
    </source>
</reference>
<dbReference type="KEGG" id="copr:Cop2CBH44_19890"/>
<dbReference type="EMBL" id="AP023322">
    <property type="protein sequence ID" value="BCI63636.1"/>
    <property type="molecule type" value="Genomic_DNA"/>
</dbReference>
<evidence type="ECO:0000313" key="1">
    <source>
        <dbReference type="EMBL" id="BCI63636.1"/>
    </source>
</evidence>
<name>A0A7G1HVB9_9BACT</name>
<protein>
    <submittedName>
        <fullName evidence="1">Uncharacterized protein</fullName>
    </submittedName>
</protein>
<keyword evidence="2" id="KW-1185">Reference proteome</keyword>
<accession>A0A7G1HVB9</accession>
<evidence type="ECO:0000313" key="2">
    <source>
        <dbReference type="Proteomes" id="UP000594042"/>
    </source>
</evidence>
<organism evidence="1 2">
    <name type="scientific">Coprobacter secundus subsp. similis</name>
    <dbReference type="NCBI Taxonomy" id="2751153"/>
    <lineage>
        <taxon>Bacteria</taxon>
        <taxon>Pseudomonadati</taxon>
        <taxon>Bacteroidota</taxon>
        <taxon>Bacteroidia</taxon>
        <taxon>Bacteroidales</taxon>
        <taxon>Barnesiellaceae</taxon>
        <taxon>Coprobacter</taxon>
    </lineage>
</organism>
<sequence>MVKRMAYAFLSNKIHPNNKMTKHAPVIARTIIFFKLYNFKLDVYDSFMCSKDNNNKALSQFY</sequence>
<dbReference type="AlphaFoldDB" id="A0A7G1HVB9"/>